<keyword evidence="2" id="KW-1185">Reference proteome</keyword>
<evidence type="ECO:0000313" key="2">
    <source>
        <dbReference type="Proteomes" id="UP001320706"/>
    </source>
</evidence>
<organism evidence="1 2">
    <name type="scientific">Zalaria obscura</name>
    <dbReference type="NCBI Taxonomy" id="2024903"/>
    <lineage>
        <taxon>Eukaryota</taxon>
        <taxon>Fungi</taxon>
        <taxon>Dikarya</taxon>
        <taxon>Ascomycota</taxon>
        <taxon>Pezizomycotina</taxon>
        <taxon>Dothideomycetes</taxon>
        <taxon>Dothideomycetidae</taxon>
        <taxon>Dothideales</taxon>
        <taxon>Zalariaceae</taxon>
        <taxon>Zalaria</taxon>
    </lineage>
</organism>
<proteinExistence type="predicted"/>
<sequence length="350" mass="38764">MDFRRLRRPIHLILDWDGTVTRKDTLSLVASIGYRHHGYDMDGRPLATSASPNPNPNSSIALKPWNHFVNAYIDDYSAHQSQYIPKTEDRKSLQDERAWLASLSPIENRSVQRVAESRLFQGVTAAEVDEVAQQAVTEGQLELRPGWAKLFMGLREGSEKGGERHVLSILSVNWSERFIRSSLRAAAAASEDEATQYGKLLRSYLDNMNIRTNEIAGLERPTGSDGRLSTDSVKGVRTSTDKLAQMPLHCRKRLDEEYVEAGSSDEGSVVYVGDSATDLESLLAADVGICMRDEPMGSGQRELAETLARVGVEVRHVKEAQTGTRGRVVWWARDLAEIADCPGLSPGTNV</sequence>
<name>A0ACC3SJ29_9PEZI</name>
<protein>
    <submittedName>
        <fullName evidence="1">Uncharacterized protein</fullName>
    </submittedName>
</protein>
<dbReference type="Proteomes" id="UP001320706">
    <property type="component" value="Unassembled WGS sequence"/>
</dbReference>
<gene>
    <name evidence="1" type="ORF">M8818_001691</name>
</gene>
<comment type="caution">
    <text evidence="1">The sequence shown here is derived from an EMBL/GenBank/DDBJ whole genome shotgun (WGS) entry which is preliminary data.</text>
</comment>
<evidence type="ECO:0000313" key="1">
    <source>
        <dbReference type="EMBL" id="KAK8216728.1"/>
    </source>
</evidence>
<dbReference type="EMBL" id="JAMKPW020000007">
    <property type="protein sequence ID" value="KAK8216728.1"/>
    <property type="molecule type" value="Genomic_DNA"/>
</dbReference>
<accession>A0ACC3SJ29</accession>
<reference evidence="1" key="1">
    <citation type="submission" date="2024-02" db="EMBL/GenBank/DDBJ databases">
        <title>Metagenome Assembled Genome of Zalaria obscura JY119.</title>
        <authorList>
            <person name="Vighnesh L."/>
            <person name="Jagadeeshwari U."/>
            <person name="Venkata Ramana C."/>
            <person name="Sasikala C."/>
        </authorList>
    </citation>
    <scope>NUCLEOTIDE SEQUENCE</scope>
    <source>
        <strain evidence="1">JY119</strain>
    </source>
</reference>